<name>A0A926S9R0_9HYPH</name>
<comment type="caution">
    <text evidence="3">The sequence shown here is derived from an EMBL/GenBank/DDBJ whole genome shotgun (WGS) entry which is preliminary data.</text>
</comment>
<dbReference type="SMART" id="SM00465">
    <property type="entry name" value="GIYc"/>
    <property type="match status" value="1"/>
</dbReference>
<evidence type="ECO:0000259" key="2">
    <source>
        <dbReference type="PROSITE" id="PS50164"/>
    </source>
</evidence>
<dbReference type="EMBL" id="JABFCZ010000015">
    <property type="protein sequence ID" value="MBD1547434.1"/>
    <property type="molecule type" value="Genomic_DNA"/>
</dbReference>
<evidence type="ECO:0000313" key="4">
    <source>
        <dbReference type="Proteomes" id="UP000598467"/>
    </source>
</evidence>
<dbReference type="InterPro" id="IPR035901">
    <property type="entry name" value="GIY-YIG_endonuc_sf"/>
</dbReference>
<feature type="domain" description="GIY-YIG" evidence="2">
    <location>
        <begin position="1"/>
        <end position="77"/>
    </location>
</feature>
<organism evidence="3 4">
    <name type="scientific">Roseibium aggregatum</name>
    <dbReference type="NCBI Taxonomy" id="187304"/>
    <lineage>
        <taxon>Bacteria</taxon>
        <taxon>Pseudomonadati</taxon>
        <taxon>Pseudomonadota</taxon>
        <taxon>Alphaproteobacteria</taxon>
        <taxon>Hyphomicrobiales</taxon>
        <taxon>Stappiaceae</taxon>
        <taxon>Roseibium</taxon>
    </lineage>
</organism>
<sequence length="95" mass="11463">MPYYVYILASRKHGTLYVGVTNELARRVLEHRSGDASGFTKEHQVFRLVFFEIFDRIDEAIAMEKRLKRWRRPWKIQLIEKQNPEWLDLLESLNV</sequence>
<dbReference type="Gene3D" id="3.40.1440.10">
    <property type="entry name" value="GIY-YIG endonuclease"/>
    <property type="match status" value="1"/>
</dbReference>
<protein>
    <submittedName>
        <fullName evidence="3">GIY-YIG nuclease family protein</fullName>
    </submittedName>
</protein>
<reference evidence="3" key="1">
    <citation type="submission" date="2020-05" db="EMBL/GenBank/DDBJ databases">
        <title>Identification of trans-AT polyketide cluster in two marine bacteria, producers of a novel glutaramide-containing polyketide sesbanimide D and analogs.</title>
        <authorList>
            <person name="Kacar D."/>
            <person name="Rodriguez P."/>
            <person name="Canedo L."/>
            <person name="Gonzalez E."/>
            <person name="Galan B."/>
            <person name="De La Calle F."/>
            <person name="Garcia J.L."/>
        </authorList>
    </citation>
    <scope>NUCLEOTIDE SEQUENCE</scope>
    <source>
        <strain evidence="3">PHM038</strain>
    </source>
</reference>
<dbReference type="PROSITE" id="PS50164">
    <property type="entry name" value="GIY_YIG"/>
    <property type="match status" value="1"/>
</dbReference>
<dbReference type="AlphaFoldDB" id="A0A926S9R0"/>
<evidence type="ECO:0000313" key="3">
    <source>
        <dbReference type="EMBL" id="MBD1547434.1"/>
    </source>
</evidence>
<evidence type="ECO:0000256" key="1">
    <source>
        <dbReference type="ARBA" id="ARBA00007435"/>
    </source>
</evidence>
<dbReference type="PANTHER" id="PTHR34477:SF5">
    <property type="entry name" value="BSL5627 PROTEIN"/>
    <property type="match status" value="1"/>
</dbReference>
<gene>
    <name evidence="3" type="ORF">HK439_14295</name>
</gene>
<dbReference type="SUPFAM" id="SSF82771">
    <property type="entry name" value="GIY-YIG endonuclease"/>
    <property type="match status" value="1"/>
</dbReference>
<proteinExistence type="inferred from homology"/>
<comment type="similarity">
    <text evidence="1">Belongs to the UPF0213 family.</text>
</comment>
<accession>A0A926S9R0</accession>
<dbReference type="PANTHER" id="PTHR34477">
    <property type="entry name" value="UPF0213 PROTEIN YHBQ"/>
    <property type="match status" value="1"/>
</dbReference>
<dbReference type="CDD" id="cd10448">
    <property type="entry name" value="GIY-YIG_unchar_3"/>
    <property type="match status" value="1"/>
</dbReference>
<dbReference type="InterPro" id="IPR000305">
    <property type="entry name" value="GIY-YIG_endonuc"/>
</dbReference>
<dbReference type="Pfam" id="PF01541">
    <property type="entry name" value="GIY-YIG"/>
    <property type="match status" value="1"/>
</dbReference>
<dbReference type="RefSeq" id="WP_190292193.1">
    <property type="nucleotide sequence ID" value="NZ_JABFCZ010000015.1"/>
</dbReference>
<dbReference type="InterPro" id="IPR050190">
    <property type="entry name" value="UPF0213_domain"/>
</dbReference>
<dbReference type="Proteomes" id="UP000598467">
    <property type="component" value="Unassembled WGS sequence"/>
</dbReference>